<evidence type="ECO:0000256" key="5">
    <source>
        <dbReference type="ARBA" id="ARBA00023010"/>
    </source>
</evidence>
<evidence type="ECO:0000256" key="3">
    <source>
        <dbReference type="ARBA" id="ARBA00022816"/>
    </source>
</evidence>
<dbReference type="GO" id="GO:0017056">
    <property type="term" value="F:structural constituent of nuclear pore"/>
    <property type="evidence" value="ECO:0007669"/>
    <property type="project" value="InterPro"/>
</dbReference>
<feature type="compositionally biased region" description="Polar residues" evidence="8">
    <location>
        <begin position="32"/>
        <end position="71"/>
    </location>
</feature>
<dbReference type="RefSeq" id="XP_069230512.1">
    <property type="nucleotide sequence ID" value="XM_069372330.1"/>
</dbReference>
<dbReference type="PANTHER" id="PTHR13437">
    <property type="entry name" value="NUCLEOPORIN P58/P45 NUCLEOPORIN-LIKE PROTEIN 1"/>
    <property type="match status" value="1"/>
</dbReference>
<evidence type="ECO:0000256" key="1">
    <source>
        <dbReference type="ARBA" id="ARBA00004567"/>
    </source>
</evidence>
<feature type="compositionally biased region" description="Gly residues" evidence="8">
    <location>
        <begin position="113"/>
        <end position="122"/>
    </location>
</feature>
<feature type="region of interest" description="Disordered" evidence="8">
    <location>
        <begin position="217"/>
        <end position="236"/>
    </location>
</feature>
<dbReference type="AlphaFoldDB" id="A0AB34KUC9"/>
<gene>
    <name evidence="9" type="ORF">WHR41_03724</name>
</gene>
<comment type="subcellular location">
    <subcellularLocation>
        <location evidence="1">Nucleus</location>
        <location evidence="1">Nuclear pore complex</location>
    </subcellularLocation>
</comment>
<dbReference type="Pfam" id="PF13634">
    <property type="entry name" value="Nucleoporin_FG"/>
    <property type="match status" value="2"/>
</dbReference>
<evidence type="ECO:0000313" key="10">
    <source>
        <dbReference type="Proteomes" id="UP000803884"/>
    </source>
</evidence>
<comment type="caution">
    <text evidence="9">The sequence shown here is derived from an EMBL/GenBank/DDBJ whole genome shotgun (WGS) entry which is preliminary data.</text>
</comment>
<organism evidence="9 10">
    <name type="scientific">Cladosporium halotolerans</name>
    <dbReference type="NCBI Taxonomy" id="1052096"/>
    <lineage>
        <taxon>Eukaryota</taxon>
        <taxon>Fungi</taxon>
        <taxon>Dikarya</taxon>
        <taxon>Ascomycota</taxon>
        <taxon>Pezizomycotina</taxon>
        <taxon>Dothideomycetes</taxon>
        <taxon>Dothideomycetidae</taxon>
        <taxon>Cladosporiales</taxon>
        <taxon>Cladosporiaceae</taxon>
        <taxon>Cladosporium</taxon>
    </lineage>
</organism>
<dbReference type="GeneID" id="96005168"/>
<sequence length="478" mass="50445">MAFGRSNSLSINTGAANTFGSQPSGGLFGGAASTSQPQQSGGLFGSGTAQTSQPQGGSLFGNQQSTAQPSTGGLFGNSQSNQNQQEQKPAGGGLFGGAQTTQTQQQNTTQQPAGGGLFGGLQAGSSTMNKPAGGSLFGNSTTQQSSGGLFGAKPQQPGASLFGNSTTQPQPTSLFGSTQNQPQQQQQQQQPQPSQTSLLGASRYNQSQYQPFVTGRLTMGQGGGAAPQPTTTPATKLDWSNVRNTTRFNDLTDEAKQDIERIDKMISTQEELCKQIEAFLPNHQNALETLGPDVQMITEKLEEVDRSLAVDAQGVQQDKNITERDEIDIARCIRIIDNLRMPAQYVYHPAANSGRQPQPPAWDETYDVDLVGNYFQPLTQDMARLLAGYSSNLAEIESHMGTIEQSAVVQAQQLAAERSGLGGQRDVGADSVRQLADTLRGFEASILAAAGKVGGCREGVNELVLGKLGGSQSARRPW</sequence>
<dbReference type="Pfam" id="PF21121">
    <property type="entry name" value="Nup49_C"/>
    <property type="match status" value="1"/>
</dbReference>
<keyword evidence="7" id="KW-0539">Nucleus</keyword>
<evidence type="ECO:0000256" key="4">
    <source>
        <dbReference type="ARBA" id="ARBA00022927"/>
    </source>
</evidence>
<evidence type="ECO:0000256" key="2">
    <source>
        <dbReference type="ARBA" id="ARBA00022448"/>
    </source>
</evidence>
<evidence type="ECO:0008006" key="11">
    <source>
        <dbReference type="Google" id="ProtNLM"/>
    </source>
</evidence>
<dbReference type="GO" id="GO:0051028">
    <property type="term" value="P:mRNA transport"/>
    <property type="evidence" value="ECO:0007669"/>
    <property type="project" value="UniProtKB-KW"/>
</dbReference>
<evidence type="ECO:0000256" key="7">
    <source>
        <dbReference type="ARBA" id="ARBA00023242"/>
    </source>
</evidence>
<accession>A0AB34KUC9</accession>
<dbReference type="Proteomes" id="UP000803884">
    <property type="component" value="Unassembled WGS sequence"/>
</dbReference>
<feature type="region of interest" description="Disordered" evidence="8">
    <location>
        <begin position="1"/>
        <end position="197"/>
    </location>
</feature>
<keyword evidence="5" id="KW-0811">Translocation</keyword>
<name>A0AB34KUC9_9PEZI</name>
<keyword evidence="3" id="KW-0509">mRNA transport</keyword>
<feature type="compositionally biased region" description="Low complexity" evidence="8">
    <location>
        <begin position="179"/>
        <end position="195"/>
    </location>
</feature>
<reference evidence="9 10" key="1">
    <citation type="journal article" date="2020" name="Microbiol. Resour. Announc.">
        <title>Draft Genome Sequence of a Cladosporium Species Isolated from the Mesophotic Ascidian Didemnum maculosum.</title>
        <authorList>
            <person name="Gioti A."/>
            <person name="Siaperas R."/>
            <person name="Nikolaivits E."/>
            <person name="Le Goff G."/>
            <person name="Ouazzani J."/>
            <person name="Kotoulas G."/>
            <person name="Topakas E."/>
        </authorList>
    </citation>
    <scope>NUCLEOTIDE SEQUENCE [LARGE SCALE GENOMIC DNA]</scope>
    <source>
        <strain evidence="9 10">TM138-S3</strain>
    </source>
</reference>
<dbReference type="PANTHER" id="PTHR13437:SF2">
    <property type="entry name" value="NUCLEOPORIN P58_P45"/>
    <property type="match status" value="1"/>
</dbReference>
<feature type="compositionally biased region" description="Polar residues" evidence="8">
    <location>
        <begin position="162"/>
        <end position="178"/>
    </location>
</feature>
<feature type="compositionally biased region" description="Polar residues" evidence="8">
    <location>
        <begin position="1"/>
        <end position="24"/>
    </location>
</feature>
<evidence type="ECO:0000256" key="6">
    <source>
        <dbReference type="ARBA" id="ARBA00023132"/>
    </source>
</evidence>
<dbReference type="InterPro" id="IPR024882">
    <property type="entry name" value="NUP58/p45/49"/>
</dbReference>
<dbReference type="GO" id="GO:0015031">
    <property type="term" value="P:protein transport"/>
    <property type="evidence" value="ECO:0007669"/>
    <property type="project" value="UniProtKB-KW"/>
</dbReference>
<evidence type="ECO:0000256" key="8">
    <source>
        <dbReference type="SAM" id="MobiDB-lite"/>
    </source>
</evidence>
<feature type="compositionally biased region" description="Low complexity" evidence="8">
    <location>
        <begin position="77"/>
        <end position="87"/>
    </location>
</feature>
<feature type="compositionally biased region" description="Low complexity" evidence="8">
    <location>
        <begin position="226"/>
        <end position="235"/>
    </location>
</feature>
<protein>
    <recommendedName>
        <fullName evidence="11">Nucleoporin NUP49/NSP49</fullName>
    </recommendedName>
</protein>
<keyword evidence="2" id="KW-0813">Transport</keyword>
<keyword evidence="4" id="KW-0653">Protein transport</keyword>
<keyword evidence="6" id="KW-0906">Nuclear pore complex</keyword>
<dbReference type="EMBL" id="JAAQHG020000010">
    <property type="protein sequence ID" value="KAL1587407.1"/>
    <property type="molecule type" value="Genomic_DNA"/>
</dbReference>
<dbReference type="GO" id="GO:0008139">
    <property type="term" value="F:nuclear localization sequence binding"/>
    <property type="evidence" value="ECO:0007669"/>
    <property type="project" value="InterPro"/>
</dbReference>
<feature type="compositionally biased region" description="Low complexity" evidence="8">
    <location>
        <begin position="97"/>
        <end position="112"/>
    </location>
</feature>
<dbReference type="InterPro" id="IPR025574">
    <property type="entry name" value="Nucleoporin_FG_rpt"/>
</dbReference>
<evidence type="ECO:0000313" key="9">
    <source>
        <dbReference type="EMBL" id="KAL1587407.1"/>
    </source>
</evidence>
<dbReference type="GO" id="GO:0005643">
    <property type="term" value="C:nuclear pore"/>
    <property type="evidence" value="ECO:0007669"/>
    <property type="project" value="UniProtKB-SubCell"/>
</dbReference>
<keyword evidence="10" id="KW-1185">Reference proteome</keyword>
<proteinExistence type="predicted"/>
<feature type="compositionally biased region" description="Polar residues" evidence="8">
    <location>
        <begin position="137"/>
        <end position="147"/>
    </location>
</feature>